<dbReference type="Gene3D" id="3.40.980.10">
    <property type="entry name" value="MoaB/Mog-like domain"/>
    <property type="match status" value="1"/>
</dbReference>
<dbReference type="PANTHER" id="PTHR43764">
    <property type="entry name" value="MOLYBDENUM COFACTOR BIOSYNTHESIS"/>
    <property type="match status" value="1"/>
</dbReference>
<evidence type="ECO:0000259" key="3">
    <source>
        <dbReference type="SMART" id="SM00852"/>
    </source>
</evidence>
<evidence type="ECO:0000313" key="5">
    <source>
        <dbReference type="Proteomes" id="UP000014417"/>
    </source>
</evidence>
<feature type="domain" description="MoaB/Mog" evidence="3">
    <location>
        <begin position="8"/>
        <end position="152"/>
    </location>
</feature>
<organism evidence="4 5">
    <name type="scientific">Propionimicrobium lymphophilum ACS-093-V-SCH5</name>
    <dbReference type="NCBI Taxonomy" id="883161"/>
    <lineage>
        <taxon>Bacteria</taxon>
        <taxon>Bacillati</taxon>
        <taxon>Actinomycetota</taxon>
        <taxon>Actinomycetes</taxon>
        <taxon>Propionibacteriales</taxon>
        <taxon>Propionibacteriaceae</taxon>
        <taxon>Propionimicrobium</taxon>
    </lineage>
</organism>
<dbReference type="CDD" id="cd00756">
    <property type="entry name" value="MoaE"/>
    <property type="match status" value="1"/>
</dbReference>
<dbReference type="InterPro" id="IPR001453">
    <property type="entry name" value="MoaB/Mog_dom"/>
</dbReference>
<dbReference type="Gene3D" id="3.90.1170.40">
    <property type="entry name" value="Molybdopterin biosynthesis MoaE subunit"/>
    <property type="match status" value="1"/>
</dbReference>
<dbReference type="HOGENOM" id="CLU_060323_0_0_11"/>
<dbReference type="RefSeq" id="WP_016456384.1">
    <property type="nucleotide sequence ID" value="NZ_KE150269.1"/>
</dbReference>
<dbReference type="Pfam" id="PF02391">
    <property type="entry name" value="MoaE"/>
    <property type="match status" value="1"/>
</dbReference>
<dbReference type="PATRIC" id="fig|883161.3.peg.1551"/>
<dbReference type="InterPro" id="IPR036425">
    <property type="entry name" value="MoaB/Mog-like_dom_sf"/>
</dbReference>
<name>S2WH65_9ACTN</name>
<evidence type="ECO:0000256" key="2">
    <source>
        <dbReference type="ARBA" id="ARBA00023150"/>
    </source>
</evidence>
<dbReference type="SUPFAM" id="SSF54690">
    <property type="entry name" value="Molybdopterin synthase subunit MoaE"/>
    <property type="match status" value="1"/>
</dbReference>
<dbReference type="NCBIfam" id="TIGR00177">
    <property type="entry name" value="molyb_syn"/>
    <property type="match status" value="1"/>
</dbReference>
<dbReference type="SUPFAM" id="SSF53218">
    <property type="entry name" value="Molybdenum cofactor biosynthesis proteins"/>
    <property type="match status" value="1"/>
</dbReference>
<dbReference type="InterPro" id="IPR051920">
    <property type="entry name" value="MPT_Adenylyltrnsfr/MoaC-Rel"/>
</dbReference>
<dbReference type="AlphaFoldDB" id="S2WH65"/>
<sequence length="320" mass="33497">MAFMVSIAVITISDRCARGLSEDASGPLAAKLLAQAGEVAPVTIVEDDINAIQSALLRAIDEGAEFVFTSGGTGLTSRDVTPEATASLISKRAEGVEAAIRNNPKVATAALSRGLAGVVEHAGKRAFVVNAPGSPGGVRDAIKAVSPILAHIGDQLLDGDHNPHALATRLIQNTANLEHADAEVVSAAVVENKIDVEALARSVRDERAGATAIFDGRVRNHDDGKSVDGIEYEAHPNATQVVSKIAHELAAGSGAIKIAVFHRTGKLEIGDVAFAAAVSAAHRKEAFYLLERLVERVKQELPVWKKQSFSDGSTEWKGSA</sequence>
<dbReference type="OrthoDB" id="9794429at2"/>
<comment type="caution">
    <text evidence="4">The sequence shown here is derived from an EMBL/GenBank/DDBJ whole genome shotgun (WGS) entry which is preliminary data.</text>
</comment>
<proteinExistence type="predicted"/>
<dbReference type="SMART" id="SM00852">
    <property type="entry name" value="MoCF_biosynth"/>
    <property type="match status" value="1"/>
</dbReference>
<evidence type="ECO:0000256" key="1">
    <source>
        <dbReference type="ARBA" id="ARBA00005046"/>
    </source>
</evidence>
<protein>
    <submittedName>
        <fullName evidence="4">Molybdenum cofactor synthesis domain-containing protein</fullName>
    </submittedName>
</protein>
<dbReference type="EMBL" id="AGZR01000009">
    <property type="protein sequence ID" value="EPD32002.1"/>
    <property type="molecule type" value="Genomic_DNA"/>
</dbReference>
<dbReference type="GO" id="GO:0006777">
    <property type="term" value="P:Mo-molybdopterin cofactor biosynthetic process"/>
    <property type="evidence" value="ECO:0007669"/>
    <property type="project" value="UniProtKB-KW"/>
</dbReference>
<dbReference type="Pfam" id="PF00994">
    <property type="entry name" value="MoCF_biosynth"/>
    <property type="match status" value="1"/>
</dbReference>
<dbReference type="Proteomes" id="UP000014417">
    <property type="component" value="Unassembled WGS sequence"/>
</dbReference>
<reference evidence="4 5" key="1">
    <citation type="submission" date="2013-04" db="EMBL/GenBank/DDBJ databases">
        <title>The Genome Sequence of Propionimicrobium lymphophilum ACS-093-V-SCH5.</title>
        <authorList>
            <consortium name="The Broad Institute Genomics Platform"/>
            <person name="Earl A."/>
            <person name="Ward D."/>
            <person name="Feldgarden M."/>
            <person name="Gevers D."/>
            <person name="Saerens B."/>
            <person name="Vaneechoutte M."/>
            <person name="Walker B."/>
            <person name="Young S."/>
            <person name="Zeng Q."/>
            <person name="Gargeya S."/>
            <person name="Fitzgerald M."/>
            <person name="Haas B."/>
            <person name="Abouelleil A."/>
            <person name="Allen A.W."/>
            <person name="Alvarado L."/>
            <person name="Arachchi H.M."/>
            <person name="Berlin A.M."/>
            <person name="Chapman S.B."/>
            <person name="Gainer-Dewar J."/>
            <person name="Goldberg J."/>
            <person name="Griggs A."/>
            <person name="Gujja S."/>
            <person name="Hansen M."/>
            <person name="Howarth C."/>
            <person name="Imamovic A."/>
            <person name="Ireland A."/>
            <person name="Larimer J."/>
            <person name="McCowan C."/>
            <person name="Murphy C."/>
            <person name="Pearson M."/>
            <person name="Poon T.W."/>
            <person name="Priest M."/>
            <person name="Roberts A."/>
            <person name="Saif S."/>
            <person name="Shea T."/>
            <person name="Sisk P."/>
            <person name="Sykes S."/>
            <person name="Wortman J."/>
            <person name="Nusbaum C."/>
            <person name="Birren B."/>
        </authorList>
    </citation>
    <scope>NUCLEOTIDE SEQUENCE [LARGE SCALE GENOMIC DNA]</scope>
    <source>
        <strain evidence="4 5">ACS-093-V-SCH5</strain>
    </source>
</reference>
<dbReference type="InterPro" id="IPR003448">
    <property type="entry name" value="Mopterin_biosynth_MoaE"/>
</dbReference>
<dbReference type="CDD" id="cd00886">
    <property type="entry name" value="MogA_MoaB"/>
    <property type="match status" value="1"/>
</dbReference>
<keyword evidence="5" id="KW-1185">Reference proteome</keyword>
<gene>
    <name evidence="4" type="ORF">HMPREF9306_01562</name>
</gene>
<accession>S2WH65</accession>
<evidence type="ECO:0000313" key="4">
    <source>
        <dbReference type="EMBL" id="EPD32002.1"/>
    </source>
</evidence>
<keyword evidence="2" id="KW-0501">Molybdenum cofactor biosynthesis</keyword>
<dbReference type="PANTHER" id="PTHR43764:SF1">
    <property type="entry name" value="MOLYBDOPTERIN MOLYBDOTRANSFERASE"/>
    <property type="match status" value="1"/>
</dbReference>
<dbReference type="STRING" id="883161.HMPREF9306_01562"/>
<dbReference type="InterPro" id="IPR036563">
    <property type="entry name" value="MoaE_sf"/>
</dbReference>
<comment type="pathway">
    <text evidence="1">Cofactor biosynthesis; molybdopterin biosynthesis.</text>
</comment>